<gene>
    <name evidence="2" type="ORF">COCCADRAFT_22419</name>
</gene>
<feature type="compositionally biased region" description="Pro residues" evidence="1">
    <location>
        <begin position="1"/>
        <end position="10"/>
    </location>
</feature>
<dbReference type="eggNOG" id="ENOG502SPYJ">
    <property type="taxonomic scope" value="Eukaryota"/>
</dbReference>
<dbReference type="STRING" id="930089.W6YRL2"/>
<dbReference type="HOGENOM" id="CLU_048902_0_0_1"/>
<keyword evidence="3" id="KW-1185">Reference proteome</keyword>
<evidence type="ECO:0000313" key="3">
    <source>
        <dbReference type="Proteomes" id="UP000053841"/>
    </source>
</evidence>
<sequence>MSSSSPPPPERNIQRSKRKASNSPSPILQEDTIKRVKTRDPSLIGDEYDGKRTISLSLLTPPPSSSNSRSSSALSSTSTISIPVEMDSPHTYECMGLTPEAAQLIYNDGKKIRDGIMEDYGEDFDSEFLECSLEAYLVKRVTEVCDEVLAAGDGDNWIEAMTAAGIKKELQDTIMDEEFEAIRGTQSLQGWLKEIFGNYFRTFEHMNESVLDWEEEYSSRLRLRGGAGEEDIAPPPPGHRALFKSIEFKQAQGIFCDNEIDLVGLVSASTPMDFSPYGGLYFTDTPWVAEVYANFAKRTCPPADIRTVEIHVPEDHFKRLKVWELEFNDIFKEIVWHSRRGKIIPKHLQEIQSDFRILHGPCTTRHSKNYAKMKDWNEITERHLLTRMTTDEYGAPQQEVAMQYMWRGQTAVSELSRDCKDKTRLWKPLKGWSLVGEPDKDVSVREKNVLEG</sequence>
<proteinExistence type="predicted"/>
<protein>
    <submittedName>
        <fullName evidence="2">Uncharacterized protein</fullName>
    </submittedName>
</protein>
<dbReference type="KEGG" id="bze:COCCADRAFT_22419"/>
<feature type="compositionally biased region" description="Low complexity" evidence="1">
    <location>
        <begin position="53"/>
        <end position="78"/>
    </location>
</feature>
<evidence type="ECO:0000313" key="2">
    <source>
        <dbReference type="EMBL" id="EUC38069.1"/>
    </source>
</evidence>
<dbReference type="EMBL" id="KI964545">
    <property type="protein sequence ID" value="EUC38069.1"/>
    <property type="molecule type" value="Genomic_DNA"/>
</dbReference>
<reference evidence="2 3" key="1">
    <citation type="journal article" date="2013" name="PLoS Genet.">
        <title>Comparative genome structure, secondary metabolite, and effector coding capacity across Cochliobolus pathogens.</title>
        <authorList>
            <person name="Condon B.J."/>
            <person name="Leng Y."/>
            <person name="Wu D."/>
            <person name="Bushley K.E."/>
            <person name="Ohm R.A."/>
            <person name="Otillar R."/>
            <person name="Martin J."/>
            <person name="Schackwitz W."/>
            <person name="Grimwood J."/>
            <person name="MohdZainudin N."/>
            <person name="Xue C."/>
            <person name="Wang R."/>
            <person name="Manning V.A."/>
            <person name="Dhillon B."/>
            <person name="Tu Z.J."/>
            <person name="Steffenson B.J."/>
            <person name="Salamov A."/>
            <person name="Sun H."/>
            <person name="Lowry S."/>
            <person name="LaButti K."/>
            <person name="Han J."/>
            <person name="Copeland A."/>
            <person name="Lindquist E."/>
            <person name="Barry K."/>
            <person name="Schmutz J."/>
            <person name="Baker S.E."/>
            <person name="Ciuffetti L.M."/>
            <person name="Grigoriev I.V."/>
            <person name="Zhong S."/>
            <person name="Turgeon B.G."/>
        </authorList>
    </citation>
    <scope>NUCLEOTIDE SEQUENCE [LARGE SCALE GENOMIC DNA]</scope>
    <source>
        <strain evidence="2 3">26-R-13</strain>
    </source>
</reference>
<dbReference type="GeneID" id="19145189"/>
<dbReference type="AlphaFoldDB" id="W6YRL2"/>
<accession>W6YRL2</accession>
<dbReference type="Proteomes" id="UP000053841">
    <property type="component" value="Unassembled WGS sequence"/>
</dbReference>
<dbReference type="RefSeq" id="XP_007707572.1">
    <property type="nucleotide sequence ID" value="XM_007709382.1"/>
</dbReference>
<dbReference type="OrthoDB" id="5429780at2759"/>
<name>W6YRL2_COCC2</name>
<organism evidence="2 3">
    <name type="scientific">Cochliobolus carbonum (strain 26-R-13)</name>
    <name type="common">Maize leaf spot fungus</name>
    <name type="synonym">Bipolaris zeicola</name>
    <dbReference type="NCBI Taxonomy" id="930089"/>
    <lineage>
        <taxon>Eukaryota</taxon>
        <taxon>Fungi</taxon>
        <taxon>Dikarya</taxon>
        <taxon>Ascomycota</taxon>
        <taxon>Pezizomycotina</taxon>
        <taxon>Dothideomycetes</taxon>
        <taxon>Pleosporomycetidae</taxon>
        <taxon>Pleosporales</taxon>
        <taxon>Pleosporineae</taxon>
        <taxon>Pleosporaceae</taxon>
        <taxon>Bipolaris</taxon>
    </lineage>
</organism>
<feature type="region of interest" description="Disordered" evidence="1">
    <location>
        <begin position="1"/>
        <end position="78"/>
    </location>
</feature>
<feature type="compositionally biased region" description="Basic and acidic residues" evidence="1">
    <location>
        <begin position="31"/>
        <end position="40"/>
    </location>
</feature>
<evidence type="ECO:0000256" key="1">
    <source>
        <dbReference type="SAM" id="MobiDB-lite"/>
    </source>
</evidence>